<evidence type="ECO:0000313" key="5">
    <source>
        <dbReference type="Proteomes" id="UP001152795"/>
    </source>
</evidence>
<keyword evidence="5" id="KW-1185">Reference proteome</keyword>
<comment type="subcellular location">
    <subcellularLocation>
        <location evidence="1">Cytoplasm</location>
    </subcellularLocation>
</comment>
<accession>A0A7D9I856</accession>
<dbReference type="InterPro" id="IPR027417">
    <property type="entry name" value="P-loop_NTPase"/>
</dbReference>
<proteinExistence type="predicted"/>
<keyword evidence="4" id="KW-0547">Nucleotide-binding</keyword>
<organism evidence="4 5">
    <name type="scientific">Paramuricea clavata</name>
    <name type="common">Red gorgonian</name>
    <name type="synonym">Violescent sea-whip</name>
    <dbReference type="NCBI Taxonomy" id="317549"/>
    <lineage>
        <taxon>Eukaryota</taxon>
        <taxon>Metazoa</taxon>
        <taxon>Cnidaria</taxon>
        <taxon>Anthozoa</taxon>
        <taxon>Octocorallia</taxon>
        <taxon>Malacalcyonacea</taxon>
        <taxon>Plexauridae</taxon>
        <taxon>Paramuricea</taxon>
    </lineage>
</organism>
<dbReference type="PANTHER" id="PTHR45418">
    <property type="entry name" value="CANCER/TESTIS ANTIGEN 55"/>
    <property type="match status" value="1"/>
</dbReference>
<keyword evidence="4" id="KW-0067">ATP-binding</keyword>
<dbReference type="GO" id="GO:0005737">
    <property type="term" value="C:cytoplasm"/>
    <property type="evidence" value="ECO:0007669"/>
    <property type="project" value="UniProtKB-SubCell"/>
</dbReference>
<dbReference type="Gene3D" id="3.40.50.300">
    <property type="entry name" value="P-loop containing nucleotide triphosphate hydrolases"/>
    <property type="match status" value="1"/>
</dbReference>
<dbReference type="InterPro" id="IPR041679">
    <property type="entry name" value="DNA2/NAM7-like_C"/>
</dbReference>
<comment type="caution">
    <text evidence="4">The sequence shown here is derived from an EMBL/GenBank/DDBJ whole genome shotgun (WGS) entry which is preliminary data.</text>
</comment>
<dbReference type="AlphaFoldDB" id="A0A7D9I856"/>
<dbReference type="OrthoDB" id="5987438at2759"/>
<feature type="region of interest" description="Disordered" evidence="3">
    <location>
        <begin position="102"/>
        <end position="121"/>
    </location>
</feature>
<evidence type="ECO:0000313" key="4">
    <source>
        <dbReference type="EMBL" id="CAB4000728.1"/>
    </source>
</evidence>
<gene>
    <name evidence="4" type="ORF">PACLA_8A080629</name>
</gene>
<dbReference type="SUPFAM" id="SSF52540">
    <property type="entry name" value="P-loop containing nucleoside triphosphate hydrolases"/>
    <property type="match status" value="1"/>
</dbReference>
<evidence type="ECO:0000256" key="1">
    <source>
        <dbReference type="ARBA" id="ARBA00004496"/>
    </source>
</evidence>
<evidence type="ECO:0000256" key="3">
    <source>
        <dbReference type="SAM" id="MobiDB-lite"/>
    </source>
</evidence>
<reference evidence="4" key="1">
    <citation type="submission" date="2020-04" db="EMBL/GenBank/DDBJ databases">
        <authorList>
            <person name="Alioto T."/>
            <person name="Alioto T."/>
            <person name="Gomez Garrido J."/>
        </authorList>
    </citation>
    <scope>NUCLEOTIDE SEQUENCE</scope>
    <source>
        <strain evidence="4">A484AB</strain>
    </source>
</reference>
<sequence>MSEIKVGSVEEFQGQERLVIIISTVRSRENLIGFDYTHNIGFLSNPKRFNVAITRAQALMIVIGNPHVLVQDTNWRALLQYCLDNKSYIGCDLPNLNSHVESEDHVTSSESNNEGQSTSELKNSVETVCNNVVSAGSTVQATSEENGQCVKNEVEEDMKSSKLHSDGCGQNVSQHKSSVEDISTGVRLVDDGRTFCKENVDHCFKKNETDLCKDDRSQLHNSVDEATSNNDFEPFRNTFNGGTESHGSSIDATDGTPMDKLDPVKDIDGSRRDSGGVSMSELNISGVDVDGYTRDNVCISMDKYGGSIYMDNLDIKGQDGVSRVNEGVCGSSMAYCKHDCVARHSEPKIIEGNGTHTQDIDLSQSSKLLSTVEKINCFDNETPTRSVAQDNVDESSDEDLDEIVYEGDKE</sequence>
<feature type="compositionally biased region" description="Polar residues" evidence="3">
    <location>
        <begin position="240"/>
        <end position="251"/>
    </location>
</feature>
<feature type="compositionally biased region" description="Acidic residues" evidence="3">
    <location>
        <begin position="391"/>
        <end position="410"/>
    </location>
</feature>
<dbReference type="Pfam" id="PF13087">
    <property type="entry name" value="AAA_12"/>
    <property type="match status" value="1"/>
</dbReference>
<feature type="compositionally biased region" description="Basic and acidic residues" evidence="3">
    <location>
        <begin position="257"/>
        <end position="274"/>
    </location>
</feature>
<dbReference type="EMBL" id="CACRXK020003908">
    <property type="protein sequence ID" value="CAB4000728.1"/>
    <property type="molecule type" value="Genomic_DNA"/>
</dbReference>
<dbReference type="InterPro" id="IPR047187">
    <property type="entry name" value="SF1_C_Upf1"/>
</dbReference>
<protein>
    <submittedName>
        <fullName evidence="4">Helicase Mov10l1</fullName>
    </submittedName>
</protein>
<dbReference type="Proteomes" id="UP001152795">
    <property type="component" value="Unassembled WGS sequence"/>
</dbReference>
<feature type="region of interest" description="Disordered" evidence="3">
    <location>
        <begin position="240"/>
        <end position="279"/>
    </location>
</feature>
<keyword evidence="4" id="KW-0347">Helicase</keyword>
<evidence type="ECO:0000256" key="2">
    <source>
        <dbReference type="ARBA" id="ARBA00022490"/>
    </source>
</evidence>
<dbReference type="GO" id="GO:0004386">
    <property type="term" value="F:helicase activity"/>
    <property type="evidence" value="ECO:0007669"/>
    <property type="project" value="UniProtKB-KW"/>
</dbReference>
<keyword evidence="4" id="KW-0378">Hydrolase</keyword>
<name>A0A7D9I856_PARCT</name>
<feature type="compositionally biased region" description="Polar residues" evidence="3">
    <location>
        <begin position="108"/>
        <end position="121"/>
    </location>
</feature>
<keyword evidence="2" id="KW-0963">Cytoplasm</keyword>
<dbReference type="CDD" id="cd18808">
    <property type="entry name" value="SF1_C_Upf1"/>
    <property type="match status" value="1"/>
</dbReference>
<feature type="region of interest" description="Disordered" evidence="3">
    <location>
        <begin position="383"/>
        <end position="410"/>
    </location>
</feature>
<dbReference type="PANTHER" id="PTHR45418:SF1">
    <property type="entry name" value="CANCER_TESTIS ANTIGEN 55"/>
    <property type="match status" value="1"/>
</dbReference>